<evidence type="ECO:0000313" key="2">
    <source>
        <dbReference type="Proteomes" id="UP001476798"/>
    </source>
</evidence>
<sequence length="104" mass="12120">METSIVNTDPSRKKKVPWGIKIKQLFACHGISNFRQTLVEFSIYLIIIITSKRFPSKSKSSITTKSNLKQRMNKTSTALYYKCDRIFCFNTQRMVLLLNQNPLK</sequence>
<organism evidence="1 2">
    <name type="scientific">Goodea atripinnis</name>
    <dbReference type="NCBI Taxonomy" id="208336"/>
    <lineage>
        <taxon>Eukaryota</taxon>
        <taxon>Metazoa</taxon>
        <taxon>Chordata</taxon>
        <taxon>Craniata</taxon>
        <taxon>Vertebrata</taxon>
        <taxon>Euteleostomi</taxon>
        <taxon>Actinopterygii</taxon>
        <taxon>Neopterygii</taxon>
        <taxon>Teleostei</taxon>
        <taxon>Neoteleostei</taxon>
        <taxon>Acanthomorphata</taxon>
        <taxon>Ovalentaria</taxon>
        <taxon>Atherinomorphae</taxon>
        <taxon>Cyprinodontiformes</taxon>
        <taxon>Goodeidae</taxon>
        <taxon>Goodea</taxon>
    </lineage>
</organism>
<name>A0ABV0PLI3_9TELE</name>
<dbReference type="Proteomes" id="UP001476798">
    <property type="component" value="Unassembled WGS sequence"/>
</dbReference>
<keyword evidence="2" id="KW-1185">Reference proteome</keyword>
<evidence type="ECO:0000313" key="1">
    <source>
        <dbReference type="EMBL" id="MEQ2184212.1"/>
    </source>
</evidence>
<protein>
    <submittedName>
        <fullName evidence="1">Uncharacterized protein</fullName>
    </submittedName>
</protein>
<gene>
    <name evidence="1" type="ORF">GOODEAATRI_005617</name>
</gene>
<dbReference type="EMBL" id="JAHRIO010080221">
    <property type="protein sequence ID" value="MEQ2184212.1"/>
    <property type="molecule type" value="Genomic_DNA"/>
</dbReference>
<comment type="caution">
    <text evidence="1">The sequence shown here is derived from an EMBL/GenBank/DDBJ whole genome shotgun (WGS) entry which is preliminary data.</text>
</comment>
<accession>A0ABV0PLI3</accession>
<reference evidence="1 2" key="1">
    <citation type="submission" date="2021-06" db="EMBL/GenBank/DDBJ databases">
        <authorList>
            <person name="Palmer J.M."/>
        </authorList>
    </citation>
    <scope>NUCLEOTIDE SEQUENCE [LARGE SCALE GENOMIC DNA]</scope>
    <source>
        <strain evidence="1 2">GA_2019</strain>
        <tissue evidence="1">Muscle</tissue>
    </source>
</reference>
<proteinExistence type="predicted"/>